<dbReference type="Proteomes" id="UP001151760">
    <property type="component" value="Unassembled WGS sequence"/>
</dbReference>
<comment type="caution">
    <text evidence="1">The sequence shown here is derived from an EMBL/GenBank/DDBJ whole genome shotgun (WGS) entry which is preliminary data.</text>
</comment>
<keyword evidence="2" id="KW-1185">Reference proteome</keyword>
<evidence type="ECO:0000313" key="1">
    <source>
        <dbReference type="EMBL" id="GJT06090.1"/>
    </source>
</evidence>
<gene>
    <name evidence="1" type="ORF">Tco_0840552</name>
</gene>
<evidence type="ECO:0000313" key="2">
    <source>
        <dbReference type="Proteomes" id="UP001151760"/>
    </source>
</evidence>
<name>A0ABQ5AUD4_9ASTR</name>
<reference evidence="1" key="2">
    <citation type="submission" date="2022-01" db="EMBL/GenBank/DDBJ databases">
        <authorList>
            <person name="Yamashiro T."/>
            <person name="Shiraishi A."/>
            <person name="Satake H."/>
            <person name="Nakayama K."/>
        </authorList>
    </citation>
    <scope>NUCLEOTIDE SEQUENCE</scope>
</reference>
<organism evidence="1 2">
    <name type="scientific">Tanacetum coccineum</name>
    <dbReference type="NCBI Taxonomy" id="301880"/>
    <lineage>
        <taxon>Eukaryota</taxon>
        <taxon>Viridiplantae</taxon>
        <taxon>Streptophyta</taxon>
        <taxon>Embryophyta</taxon>
        <taxon>Tracheophyta</taxon>
        <taxon>Spermatophyta</taxon>
        <taxon>Magnoliopsida</taxon>
        <taxon>eudicotyledons</taxon>
        <taxon>Gunneridae</taxon>
        <taxon>Pentapetalae</taxon>
        <taxon>asterids</taxon>
        <taxon>campanulids</taxon>
        <taxon>Asterales</taxon>
        <taxon>Asteraceae</taxon>
        <taxon>Asteroideae</taxon>
        <taxon>Anthemideae</taxon>
        <taxon>Anthemidinae</taxon>
        <taxon>Tanacetum</taxon>
    </lineage>
</organism>
<proteinExistence type="predicted"/>
<accession>A0ABQ5AUD4</accession>
<dbReference type="EMBL" id="BQNB010012639">
    <property type="protein sequence ID" value="GJT06090.1"/>
    <property type="molecule type" value="Genomic_DNA"/>
</dbReference>
<evidence type="ECO:0008006" key="3">
    <source>
        <dbReference type="Google" id="ProtNLM"/>
    </source>
</evidence>
<sequence length="107" mass="11827">METRSSSTSVGVGSSNAPTIVEVLETNRNPEIWRNYNLVKLSDGSLKAHCKHCGKFINHSLNSTLKQHYEKKYCPALKTAPDASQSSMSREGKSFCIRGVENNLQAL</sequence>
<reference evidence="1" key="1">
    <citation type="journal article" date="2022" name="Int. J. Mol. Sci.">
        <title>Draft Genome of Tanacetum Coccineum: Genomic Comparison of Closely Related Tanacetum-Family Plants.</title>
        <authorList>
            <person name="Yamashiro T."/>
            <person name="Shiraishi A."/>
            <person name="Nakayama K."/>
            <person name="Satake H."/>
        </authorList>
    </citation>
    <scope>NUCLEOTIDE SEQUENCE</scope>
</reference>
<protein>
    <recommendedName>
        <fullName evidence="3">BED-type domain-containing protein</fullName>
    </recommendedName>
</protein>